<dbReference type="Proteomes" id="UP000258889">
    <property type="component" value="Chromosome i"/>
</dbReference>
<evidence type="ECO:0000313" key="4">
    <source>
        <dbReference type="Proteomes" id="UP000258889"/>
    </source>
</evidence>
<feature type="compositionally biased region" description="Basic and acidic residues" evidence="1">
    <location>
        <begin position="53"/>
        <end position="69"/>
    </location>
</feature>
<reference evidence="3 4" key="2">
    <citation type="submission" date="2018-09" db="EMBL/GenBank/DDBJ databases">
        <title>Complete Genome sequences of three Leptospira mayottensis isolates obtained from Tenrecid mammals endemic to the Malagasy region.</title>
        <authorList>
            <person name="Cordonin C."/>
            <person name="Toty C."/>
        </authorList>
    </citation>
    <scope>NUCLEOTIDE SEQUENCE [LARGE SCALE GENOMIC DNA]</scope>
    <source>
        <strain evidence="3 4">MDI222</strain>
    </source>
</reference>
<protein>
    <submittedName>
        <fullName evidence="3">M23 family peptidase</fullName>
    </submittedName>
</protein>
<sequence length="243" mass="26327">MKRELEEGVSLASGNGAMDESGITPEKVAAKIISQKMDELKHLESQRAGLKQQSDRSAELRAPADKGNQEKTNSNTTSKGGGLTEYSNGARTPIPFKEGRDGVFSEPRTNQLHGAVDLMTPIGTPIVAVADGKVSLLHDKPDNFLRNSDPNKVNKNDKGGATISIEHTNANGEKVYTYYAHNSEILVKPGQIVKKGDLISLSGQSGNTPGGPHMHFTIYKPTNGKLKETDPMLFDWNKFEGKN</sequence>
<evidence type="ECO:0000259" key="2">
    <source>
        <dbReference type="Pfam" id="PF01551"/>
    </source>
</evidence>
<dbReference type="InterPro" id="IPR011055">
    <property type="entry name" value="Dup_hybrid_motif"/>
</dbReference>
<dbReference type="PANTHER" id="PTHR21666">
    <property type="entry name" value="PEPTIDASE-RELATED"/>
    <property type="match status" value="1"/>
</dbReference>
<feature type="domain" description="M23ase beta-sheet core" evidence="2">
    <location>
        <begin position="112"/>
        <end position="223"/>
    </location>
</feature>
<name>A0ABN5NUS6_9LEPT</name>
<feature type="region of interest" description="Disordered" evidence="1">
    <location>
        <begin position="43"/>
        <end position="94"/>
    </location>
</feature>
<dbReference type="SUPFAM" id="SSF51261">
    <property type="entry name" value="Duplicated hybrid motif"/>
    <property type="match status" value="1"/>
</dbReference>
<dbReference type="Pfam" id="PF01551">
    <property type="entry name" value="Peptidase_M23"/>
    <property type="match status" value="1"/>
</dbReference>
<proteinExistence type="predicted"/>
<evidence type="ECO:0000256" key="1">
    <source>
        <dbReference type="SAM" id="MobiDB-lite"/>
    </source>
</evidence>
<dbReference type="InterPro" id="IPR016047">
    <property type="entry name" value="M23ase_b-sheet_dom"/>
</dbReference>
<keyword evidence="4" id="KW-1185">Reference proteome</keyword>
<evidence type="ECO:0000313" key="3">
    <source>
        <dbReference type="EMBL" id="AXR64114.1"/>
    </source>
</evidence>
<dbReference type="InterPro" id="IPR050570">
    <property type="entry name" value="Cell_wall_metabolism_enzyme"/>
</dbReference>
<reference evidence="3 4" key="1">
    <citation type="submission" date="2018-06" db="EMBL/GenBank/DDBJ databases">
        <authorList>
            <person name="Tortosa P."/>
        </authorList>
    </citation>
    <scope>NUCLEOTIDE SEQUENCE [LARGE SCALE GENOMIC DNA]</scope>
    <source>
        <strain evidence="3 4">MDI222</strain>
    </source>
</reference>
<dbReference type="PANTHER" id="PTHR21666:SF270">
    <property type="entry name" value="MUREIN HYDROLASE ACTIVATOR ENVC"/>
    <property type="match status" value="1"/>
</dbReference>
<dbReference type="CDD" id="cd12797">
    <property type="entry name" value="M23_peptidase"/>
    <property type="match status" value="1"/>
</dbReference>
<accession>A0ABN5NUS6</accession>
<dbReference type="RefSeq" id="WP_002747161.1">
    <property type="nucleotide sequence ID" value="NZ_CP030144.1"/>
</dbReference>
<organism evidence="3 4">
    <name type="scientific">Leptospira mayottensis</name>
    <dbReference type="NCBI Taxonomy" id="1137606"/>
    <lineage>
        <taxon>Bacteria</taxon>
        <taxon>Pseudomonadati</taxon>
        <taxon>Spirochaetota</taxon>
        <taxon>Spirochaetia</taxon>
        <taxon>Leptospirales</taxon>
        <taxon>Leptospiraceae</taxon>
        <taxon>Leptospira</taxon>
    </lineage>
</organism>
<feature type="region of interest" description="Disordered" evidence="1">
    <location>
        <begin position="1"/>
        <end position="23"/>
    </location>
</feature>
<gene>
    <name evidence="3" type="ORF">DQM28_07645</name>
</gene>
<dbReference type="EMBL" id="CP030144">
    <property type="protein sequence ID" value="AXR64114.1"/>
    <property type="molecule type" value="Genomic_DNA"/>
</dbReference>
<dbReference type="Gene3D" id="2.70.70.10">
    <property type="entry name" value="Glucose Permease (Domain IIA)"/>
    <property type="match status" value="1"/>
</dbReference>